<proteinExistence type="predicted"/>
<dbReference type="Gramene" id="rna-AYBTSS11_LOCUS9461">
    <property type="protein sequence ID" value="CAJ1939991.1"/>
    <property type="gene ID" value="gene-AYBTSS11_LOCUS9461"/>
</dbReference>
<protein>
    <submittedName>
        <fullName evidence="1">Uncharacterized protein</fullName>
    </submittedName>
</protein>
<sequence length="52" mass="5951">MNNAFSYTLRNDPDTDKGILELPAVFKVNSPNYPIIPCAFRSFFSSRFFSTL</sequence>
<evidence type="ECO:0000313" key="1">
    <source>
        <dbReference type="EMBL" id="CAJ1939991.1"/>
    </source>
</evidence>
<evidence type="ECO:0000313" key="2">
    <source>
        <dbReference type="Proteomes" id="UP001189624"/>
    </source>
</evidence>
<dbReference type="Proteomes" id="UP001189624">
    <property type="component" value="Chromosome 3"/>
</dbReference>
<reference evidence="1" key="1">
    <citation type="submission" date="2023-10" db="EMBL/GenBank/DDBJ databases">
        <authorList>
            <person name="Domelevo Entfellner J.-B."/>
        </authorList>
    </citation>
    <scope>NUCLEOTIDE SEQUENCE</scope>
</reference>
<dbReference type="AlphaFoldDB" id="A0AA86VFP5"/>
<gene>
    <name evidence="1" type="ORF">AYBTSS11_LOCUS9461</name>
</gene>
<accession>A0AA86VFP5</accession>
<name>A0AA86VFP5_9FABA</name>
<organism evidence="1 2">
    <name type="scientific">Sphenostylis stenocarpa</name>
    <dbReference type="NCBI Taxonomy" id="92480"/>
    <lineage>
        <taxon>Eukaryota</taxon>
        <taxon>Viridiplantae</taxon>
        <taxon>Streptophyta</taxon>
        <taxon>Embryophyta</taxon>
        <taxon>Tracheophyta</taxon>
        <taxon>Spermatophyta</taxon>
        <taxon>Magnoliopsida</taxon>
        <taxon>eudicotyledons</taxon>
        <taxon>Gunneridae</taxon>
        <taxon>Pentapetalae</taxon>
        <taxon>rosids</taxon>
        <taxon>fabids</taxon>
        <taxon>Fabales</taxon>
        <taxon>Fabaceae</taxon>
        <taxon>Papilionoideae</taxon>
        <taxon>50 kb inversion clade</taxon>
        <taxon>NPAAA clade</taxon>
        <taxon>indigoferoid/millettioid clade</taxon>
        <taxon>Phaseoleae</taxon>
        <taxon>Sphenostylis</taxon>
    </lineage>
</organism>
<dbReference type="EMBL" id="OY731400">
    <property type="protein sequence ID" value="CAJ1939991.1"/>
    <property type="molecule type" value="Genomic_DNA"/>
</dbReference>
<keyword evidence="2" id="KW-1185">Reference proteome</keyword>